<accession>A0A0C9TVU8</accession>
<evidence type="ECO:0000313" key="2">
    <source>
        <dbReference type="EMBL" id="KIJ25904.1"/>
    </source>
</evidence>
<gene>
    <name evidence="2" type="ORF">M422DRAFT_192864</name>
    <name evidence="3" type="ORF">M422DRAFT_192870</name>
</gene>
<feature type="region of interest" description="Disordered" evidence="1">
    <location>
        <begin position="91"/>
        <end position="136"/>
    </location>
</feature>
<evidence type="ECO:0000256" key="1">
    <source>
        <dbReference type="SAM" id="MobiDB-lite"/>
    </source>
</evidence>
<protein>
    <submittedName>
        <fullName evidence="2">Unplaced genomic scaffold SPHSTscaffold_318, whole genome shotgun sequence</fullName>
    </submittedName>
</protein>
<dbReference type="AlphaFoldDB" id="A0A0C9TVU8"/>
<evidence type="ECO:0000313" key="3">
    <source>
        <dbReference type="EMBL" id="KIJ25905.1"/>
    </source>
</evidence>
<reference evidence="2 4" key="1">
    <citation type="submission" date="2014-06" db="EMBL/GenBank/DDBJ databases">
        <title>Evolutionary Origins and Diversification of the Mycorrhizal Mutualists.</title>
        <authorList>
            <consortium name="DOE Joint Genome Institute"/>
            <consortium name="Mycorrhizal Genomics Consortium"/>
            <person name="Kohler A."/>
            <person name="Kuo A."/>
            <person name="Nagy L.G."/>
            <person name="Floudas D."/>
            <person name="Copeland A."/>
            <person name="Barry K.W."/>
            <person name="Cichocki N."/>
            <person name="Veneault-Fourrey C."/>
            <person name="LaButti K."/>
            <person name="Lindquist E.A."/>
            <person name="Lipzen A."/>
            <person name="Lundell T."/>
            <person name="Morin E."/>
            <person name="Murat C."/>
            <person name="Riley R."/>
            <person name="Ohm R."/>
            <person name="Sun H."/>
            <person name="Tunlid A."/>
            <person name="Henrissat B."/>
            <person name="Grigoriev I.V."/>
            <person name="Hibbett D.S."/>
            <person name="Martin F."/>
        </authorList>
    </citation>
    <scope>NUCLEOTIDE SEQUENCE [LARGE SCALE GENOMIC DNA]</scope>
    <source>
        <strain evidence="2 4">SS14</strain>
    </source>
</reference>
<evidence type="ECO:0000313" key="4">
    <source>
        <dbReference type="Proteomes" id="UP000054279"/>
    </source>
</evidence>
<feature type="compositionally biased region" description="Basic residues" evidence="1">
    <location>
        <begin position="105"/>
        <end position="117"/>
    </location>
</feature>
<feature type="compositionally biased region" description="Basic and acidic residues" evidence="1">
    <location>
        <begin position="91"/>
        <end position="104"/>
    </location>
</feature>
<sequence length="235" mass="26087">MKKGFDNETLTFLLLHSLPKHSTWENFMVSILGLLPDSDVLSFCTVSNCLTMEDVCQYQPAESETQGQQVGSHHNFTLHNTDNCFTLKKMKQEEEKGGKSSVDKRKLKNRGHEKAHKAKDGSEYDSNTSESDEEQAHVTTALKRCISAYLGGNLENHPSNILMDSRASTSLTPNRDSFGDDSIVYTTGKGMIVLQQDIGNISATTTIKHALLISSFKVTLLSVCHLMKGGYYVTF</sequence>
<dbReference type="EMBL" id="KN837393">
    <property type="protein sequence ID" value="KIJ25905.1"/>
    <property type="molecule type" value="Genomic_DNA"/>
</dbReference>
<dbReference type="HOGENOM" id="CLU_090729_0_0_1"/>
<keyword evidence="4" id="KW-1185">Reference proteome</keyword>
<organism evidence="2 4">
    <name type="scientific">Sphaerobolus stellatus (strain SS14)</name>
    <dbReference type="NCBI Taxonomy" id="990650"/>
    <lineage>
        <taxon>Eukaryota</taxon>
        <taxon>Fungi</taxon>
        <taxon>Dikarya</taxon>
        <taxon>Basidiomycota</taxon>
        <taxon>Agaricomycotina</taxon>
        <taxon>Agaricomycetes</taxon>
        <taxon>Phallomycetidae</taxon>
        <taxon>Geastrales</taxon>
        <taxon>Sphaerobolaceae</taxon>
        <taxon>Sphaerobolus</taxon>
    </lineage>
</organism>
<dbReference type="Proteomes" id="UP000054279">
    <property type="component" value="Unassembled WGS sequence"/>
</dbReference>
<dbReference type="EMBL" id="KN837393">
    <property type="protein sequence ID" value="KIJ25904.1"/>
    <property type="molecule type" value="Genomic_DNA"/>
</dbReference>
<proteinExistence type="predicted"/>
<dbReference type="OrthoDB" id="2689235at2759"/>
<name>A0A0C9TVU8_SPHS4</name>